<reference evidence="2" key="1">
    <citation type="journal article" date="2019" name="Genome Announc.">
        <title>Draft Genome Sequence of Pseudoalteromonas piscicida Strain 36Y ROTHPW, an Hypersaline Seawater Isolate from the South Coast of Sonora, Mexico.</title>
        <authorList>
            <person name="Sanchez-Diaz R."/>
            <person name="Molina-Garza Z.J."/>
            <person name="Cruz-Suarez L.E."/>
            <person name="Selvin J."/>
            <person name="Kiran G.S."/>
            <person name="Ibarra-Gamez J.C."/>
            <person name="Gomez-Gil B."/>
            <person name="Galaviz-Silva L."/>
        </authorList>
    </citation>
    <scope>NUCLEOTIDE SEQUENCE [LARGE SCALE GENOMIC DNA]</scope>
    <source>
        <strain evidence="2">36Y_RITHPW</strain>
    </source>
</reference>
<organism evidence="1 2">
    <name type="scientific">Pseudoalteromonas piscicida</name>
    <dbReference type="NCBI Taxonomy" id="43662"/>
    <lineage>
        <taxon>Bacteria</taxon>
        <taxon>Pseudomonadati</taxon>
        <taxon>Pseudomonadota</taxon>
        <taxon>Gammaproteobacteria</taxon>
        <taxon>Alteromonadales</taxon>
        <taxon>Pseudoalteromonadaceae</taxon>
        <taxon>Pseudoalteromonas</taxon>
    </lineage>
</organism>
<proteinExistence type="predicted"/>
<evidence type="ECO:0000313" key="2">
    <source>
        <dbReference type="Proteomes" id="UP000228621"/>
    </source>
</evidence>
<dbReference type="SUPFAM" id="SSF160104">
    <property type="entry name" value="Acetoacetate decarboxylase-like"/>
    <property type="match status" value="1"/>
</dbReference>
<dbReference type="OrthoDB" id="6304275at2"/>
<dbReference type="InterPro" id="IPR023375">
    <property type="entry name" value="ADC_dom_sf"/>
</dbReference>
<evidence type="ECO:0000313" key="1">
    <source>
        <dbReference type="EMBL" id="PCK32163.1"/>
    </source>
</evidence>
<accession>A0A2A5JRT5</accession>
<protein>
    <submittedName>
        <fullName evidence="1">Acetoacetate decarboxylase</fullName>
    </submittedName>
</protein>
<keyword evidence="2" id="KW-1185">Reference proteome</keyword>
<dbReference type="Gene3D" id="2.40.400.10">
    <property type="entry name" value="Acetoacetate decarboxylase-like"/>
    <property type="match status" value="1"/>
</dbReference>
<dbReference type="Proteomes" id="UP000228621">
    <property type="component" value="Unassembled WGS sequence"/>
</dbReference>
<dbReference type="AlphaFoldDB" id="A0A2A5JRT5"/>
<dbReference type="EMBL" id="NKHF01000037">
    <property type="protein sequence ID" value="PCK32163.1"/>
    <property type="molecule type" value="Genomic_DNA"/>
</dbReference>
<gene>
    <name evidence="1" type="ORF">CEX98_08225</name>
</gene>
<comment type="caution">
    <text evidence="1">The sequence shown here is derived from an EMBL/GenBank/DDBJ whole genome shotgun (WGS) entry which is preliminary data.</text>
</comment>
<sequence>MYPELPDYQHFYSNPIAKPPCRMLNAQMYGFFVQGEKGKIQTYVDDTLNSVPSSEFVFKALSDWCLLTFTDIENIASKVPPFSEYGYMQETDIIVWLPILQINLETLKAEHLYWYPAFITVNNINALINGREIWGYNKYLCRYEMPEHYGAPLNFSLSLDTFKEFNPNVKMDWHELLRIYPEDDGESWLKEVLEVGGEIAELFKESVSDLDVDSQFLKQFLSGFTHPQMDQVLFKQFPDGLAEKSVYSAVVHSPSEVKKIHKIGFIKDDLCIELQRLDAFPLDKMFGIPLGKSEVKLPYFVKMDFDQAGVEELVSSAQSMANLHR</sequence>
<name>A0A2A5JRT5_PSEO7</name>